<dbReference type="Gene3D" id="2.60.40.1290">
    <property type="match status" value="1"/>
</dbReference>
<keyword evidence="7" id="KW-1185">Reference proteome</keyword>
<evidence type="ECO:0000313" key="6">
    <source>
        <dbReference type="EMBL" id="SCM56345.1"/>
    </source>
</evidence>
<keyword evidence="6" id="KW-0378">Hydrolase</keyword>
<feature type="domain" description="Sialidase" evidence="4">
    <location>
        <begin position="230"/>
        <end position="505"/>
    </location>
</feature>
<comment type="similarity">
    <text evidence="2">Belongs to the glycosyl hydrolase 33 family.</text>
</comment>
<dbReference type="PROSITE" id="PS51257">
    <property type="entry name" value="PROKAR_LIPOPROTEIN"/>
    <property type="match status" value="1"/>
</dbReference>
<accession>A0A1G4G556</accession>
<dbReference type="EMBL" id="LT608328">
    <property type="protein sequence ID" value="SCM56345.1"/>
    <property type="molecule type" value="Genomic_DNA"/>
</dbReference>
<dbReference type="RefSeq" id="WP_071136296.1">
    <property type="nucleotide sequence ID" value="NZ_LT608328.1"/>
</dbReference>
<name>A0A1G4G556_9BACT</name>
<evidence type="ECO:0000259" key="4">
    <source>
        <dbReference type="Pfam" id="PF13088"/>
    </source>
</evidence>
<dbReference type="SUPFAM" id="SSF50939">
    <property type="entry name" value="Sialidases"/>
    <property type="match status" value="1"/>
</dbReference>
<reference evidence="6 7" key="1">
    <citation type="submission" date="2016-08" db="EMBL/GenBank/DDBJ databases">
        <authorList>
            <person name="Seilhamer J.J."/>
        </authorList>
    </citation>
    <scope>NUCLEOTIDE SEQUENCE [LARGE SCALE GENOMIC DNA]</scope>
    <source>
        <strain evidence="6">ING2-E5A</strain>
    </source>
</reference>
<evidence type="ECO:0000313" key="7">
    <source>
        <dbReference type="Proteomes" id="UP000178485"/>
    </source>
</evidence>
<dbReference type="AlphaFoldDB" id="A0A1G4G556"/>
<dbReference type="GO" id="GO:0006689">
    <property type="term" value="P:ganglioside catabolic process"/>
    <property type="evidence" value="ECO:0007669"/>
    <property type="project" value="TreeGrafter"/>
</dbReference>
<dbReference type="CDD" id="cd15482">
    <property type="entry name" value="Sialidase_non-viral"/>
    <property type="match status" value="1"/>
</dbReference>
<dbReference type="PANTHER" id="PTHR10628:SF30">
    <property type="entry name" value="EXO-ALPHA-SIALIDASE"/>
    <property type="match status" value="1"/>
</dbReference>
<evidence type="ECO:0000256" key="1">
    <source>
        <dbReference type="ARBA" id="ARBA00000427"/>
    </source>
</evidence>
<dbReference type="KEGG" id="pmuc:ING2E5A_0835"/>
<evidence type="ECO:0000256" key="3">
    <source>
        <dbReference type="ARBA" id="ARBA00012733"/>
    </source>
</evidence>
<dbReference type="PANTHER" id="PTHR10628">
    <property type="entry name" value="SIALIDASE"/>
    <property type="match status" value="1"/>
</dbReference>
<protein>
    <recommendedName>
        <fullName evidence="3">exo-alpha-sialidase</fullName>
        <ecNumber evidence="3">3.2.1.18</ecNumber>
    </recommendedName>
</protein>
<feature type="domain" description="Sialidase N-terminal" evidence="5">
    <location>
        <begin position="53"/>
        <end position="166"/>
    </location>
</feature>
<sequence length="533" mass="58981">MMRKENSIRVSVILIATSLMCSIAGCNRTPAPTTEIAGAKTTENSEYTGRGNQNELLLALMIDLNENDTISLKDITLIKDAATQRSDVKAIKVYYTGQLDTLDTRTLHDALLLGKGSLSKKKTKIALSGDLKPGRNYLWVTADIADDATEGNRVAVSLTSVGYNKNKRFEYEPEPAKGREILLARRLLFAPGDYNSNFYRIPAIITAEDGSLVTATDKRKENLWDLPQDIDVVIRRSTDNGKTWSEPVTIAEGKGYGKGYGDAALVRLDNGKLLCLFGGMNGLWQSRPDSLLRTYVCESVDNGINWTSPRDITDQLYGAGCSDPIRKKWMASFCASGHAIQTSSGRVMVVAAVREGDDYSLNNYLFYSDDEGVTWHVSQRAMEGGDEAKVVELADGTILMSIRNKHKGSRYYTRSTDNGITWAPVQQWDDLKEPGCNGDMIRYSMEKNGTGKNILLHSIPFDEKLRRNVSVFVSYDEGETWPDGKTICSGASAYSALTVLQDGTIGAYIEEGEPGMNLVFLNFSLEWLTRKHK</sequence>
<dbReference type="InterPro" id="IPR029456">
    <property type="entry name" value="Sialidase_N"/>
</dbReference>
<dbReference type="InterPro" id="IPR036278">
    <property type="entry name" value="Sialidase_sf"/>
</dbReference>
<dbReference type="EC" id="3.2.1.18" evidence="3"/>
<dbReference type="STRING" id="1642646.ING2E5A_0835"/>
<dbReference type="Pfam" id="PF14873">
    <property type="entry name" value="BNR_assoc_N"/>
    <property type="match status" value="1"/>
</dbReference>
<comment type="catalytic activity">
    <reaction evidence="1">
        <text>Hydrolysis of alpha-(2-&gt;3)-, alpha-(2-&gt;6)-, alpha-(2-&gt;8)- glycosidic linkages of terminal sialic acid residues in oligosaccharides, glycoproteins, glycolipids, colominic acid and synthetic substrates.</text>
        <dbReference type="EC" id="3.2.1.18"/>
    </reaction>
</comment>
<dbReference type="GO" id="GO:0004308">
    <property type="term" value="F:exo-alpha-sialidase activity"/>
    <property type="evidence" value="ECO:0007669"/>
    <property type="project" value="UniProtKB-EC"/>
</dbReference>
<proteinExistence type="inferred from homology"/>
<dbReference type="InterPro" id="IPR026856">
    <property type="entry name" value="Sialidase_fam"/>
</dbReference>
<keyword evidence="6" id="KW-0326">Glycosidase</keyword>
<dbReference type="Gene3D" id="2.120.10.10">
    <property type="match status" value="1"/>
</dbReference>
<evidence type="ECO:0000256" key="2">
    <source>
        <dbReference type="ARBA" id="ARBA00009348"/>
    </source>
</evidence>
<dbReference type="GO" id="GO:0009313">
    <property type="term" value="P:oligosaccharide catabolic process"/>
    <property type="evidence" value="ECO:0007669"/>
    <property type="project" value="TreeGrafter"/>
</dbReference>
<dbReference type="GO" id="GO:0016020">
    <property type="term" value="C:membrane"/>
    <property type="evidence" value="ECO:0007669"/>
    <property type="project" value="TreeGrafter"/>
</dbReference>
<dbReference type="InterPro" id="IPR011040">
    <property type="entry name" value="Sialidase"/>
</dbReference>
<organism evidence="6 7">
    <name type="scientific">Petrimonas mucosa</name>
    <dbReference type="NCBI Taxonomy" id="1642646"/>
    <lineage>
        <taxon>Bacteria</taxon>
        <taxon>Pseudomonadati</taxon>
        <taxon>Bacteroidota</taxon>
        <taxon>Bacteroidia</taxon>
        <taxon>Bacteroidales</taxon>
        <taxon>Dysgonomonadaceae</taxon>
        <taxon>Petrimonas</taxon>
    </lineage>
</organism>
<dbReference type="Proteomes" id="UP000178485">
    <property type="component" value="Chromosome i"/>
</dbReference>
<dbReference type="Pfam" id="PF13088">
    <property type="entry name" value="BNR_2"/>
    <property type="match status" value="1"/>
</dbReference>
<gene>
    <name evidence="6" type="primary">nedA1</name>
    <name evidence="6" type="ORF">ING2E5A_0835</name>
</gene>
<dbReference type="GO" id="GO:0005737">
    <property type="term" value="C:cytoplasm"/>
    <property type="evidence" value="ECO:0007669"/>
    <property type="project" value="TreeGrafter"/>
</dbReference>
<evidence type="ECO:0000259" key="5">
    <source>
        <dbReference type="Pfam" id="PF14873"/>
    </source>
</evidence>